<evidence type="ECO:0000256" key="3">
    <source>
        <dbReference type="ARBA" id="ARBA00022679"/>
    </source>
</evidence>
<dbReference type="Gene3D" id="1.25.40.10">
    <property type="entry name" value="Tetratricopeptide repeat domain"/>
    <property type="match status" value="3"/>
</dbReference>
<dbReference type="GO" id="GO:0004674">
    <property type="term" value="F:protein serine/threonine kinase activity"/>
    <property type="evidence" value="ECO:0007669"/>
    <property type="project" value="UniProtKB-KW"/>
</dbReference>
<dbReference type="PANTHER" id="PTHR43671">
    <property type="entry name" value="SERINE/THREONINE-PROTEIN KINASE NEK"/>
    <property type="match status" value="1"/>
</dbReference>
<accession>A0A9D2BMP3</accession>
<dbReference type="InterPro" id="IPR008271">
    <property type="entry name" value="Ser/Thr_kinase_AS"/>
</dbReference>
<dbReference type="InterPro" id="IPR050660">
    <property type="entry name" value="NEK_Ser/Thr_kinase"/>
</dbReference>
<evidence type="ECO:0000256" key="2">
    <source>
        <dbReference type="ARBA" id="ARBA00012513"/>
    </source>
</evidence>
<reference evidence="9" key="2">
    <citation type="submission" date="2021-04" db="EMBL/GenBank/DDBJ databases">
        <authorList>
            <person name="Gilroy R."/>
        </authorList>
    </citation>
    <scope>NUCLEOTIDE SEQUENCE</scope>
    <source>
        <strain evidence="9">ChiGjej1B1-14440</strain>
    </source>
</reference>
<proteinExistence type="inferred from homology"/>
<dbReference type="SUPFAM" id="SSF56112">
    <property type="entry name" value="Protein kinase-like (PK-like)"/>
    <property type="match status" value="1"/>
</dbReference>
<dbReference type="SUPFAM" id="SSF48452">
    <property type="entry name" value="TPR-like"/>
    <property type="match status" value="1"/>
</dbReference>
<evidence type="ECO:0000313" key="9">
    <source>
        <dbReference type="EMBL" id="HIX82375.1"/>
    </source>
</evidence>
<name>A0A9D2BMP3_9FIRM</name>
<keyword evidence="6 7" id="KW-0067">ATP-binding</keyword>
<dbReference type="AlphaFoldDB" id="A0A9D2BMP3"/>
<feature type="domain" description="Protein kinase" evidence="8">
    <location>
        <begin position="11"/>
        <end position="274"/>
    </location>
</feature>
<dbReference type="Pfam" id="PF13181">
    <property type="entry name" value="TPR_8"/>
    <property type="match status" value="2"/>
</dbReference>
<dbReference type="PANTHER" id="PTHR43671:SF13">
    <property type="entry name" value="SERINE_THREONINE-PROTEIN KINASE NEK2"/>
    <property type="match status" value="1"/>
</dbReference>
<keyword evidence="5 9" id="KW-0418">Kinase</keyword>
<protein>
    <recommendedName>
        <fullName evidence="2">non-specific serine/threonine protein kinase</fullName>
        <ecNumber evidence="2">2.7.11.1</ecNumber>
    </recommendedName>
</protein>
<evidence type="ECO:0000313" key="10">
    <source>
        <dbReference type="Proteomes" id="UP000886724"/>
    </source>
</evidence>
<keyword evidence="3" id="KW-0808">Transferase</keyword>
<dbReference type="EC" id="2.7.11.1" evidence="2"/>
<comment type="similarity">
    <text evidence="1">Belongs to the protein kinase superfamily. NEK Ser/Thr protein kinase family. NIMA subfamily.</text>
</comment>
<evidence type="ECO:0000259" key="8">
    <source>
        <dbReference type="PROSITE" id="PS50011"/>
    </source>
</evidence>
<dbReference type="PROSITE" id="PS00108">
    <property type="entry name" value="PROTEIN_KINASE_ST"/>
    <property type="match status" value="1"/>
</dbReference>
<dbReference type="InterPro" id="IPR019734">
    <property type="entry name" value="TPR_rpt"/>
</dbReference>
<gene>
    <name evidence="9" type="ORF">H9980_10470</name>
</gene>
<evidence type="ECO:0000256" key="5">
    <source>
        <dbReference type="ARBA" id="ARBA00022777"/>
    </source>
</evidence>
<dbReference type="PROSITE" id="PS50011">
    <property type="entry name" value="PROTEIN_KINASE_DOM"/>
    <property type="match status" value="1"/>
</dbReference>
<dbReference type="InterPro" id="IPR017441">
    <property type="entry name" value="Protein_kinase_ATP_BS"/>
</dbReference>
<dbReference type="Gene3D" id="1.10.510.10">
    <property type="entry name" value="Transferase(Phosphotransferase) domain 1"/>
    <property type="match status" value="1"/>
</dbReference>
<keyword evidence="4 7" id="KW-0547">Nucleotide-binding</keyword>
<evidence type="ECO:0000256" key="1">
    <source>
        <dbReference type="ARBA" id="ARBA00010886"/>
    </source>
</evidence>
<dbReference type="InterPro" id="IPR000719">
    <property type="entry name" value="Prot_kinase_dom"/>
</dbReference>
<evidence type="ECO:0000256" key="4">
    <source>
        <dbReference type="ARBA" id="ARBA00022741"/>
    </source>
</evidence>
<dbReference type="CDD" id="cd14014">
    <property type="entry name" value="STKc_PknB_like"/>
    <property type="match status" value="1"/>
</dbReference>
<dbReference type="InterPro" id="IPR011009">
    <property type="entry name" value="Kinase-like_dom_sf"/>
</dbReference>
<dbReference type="Pfam" id="PF00069">
    <property type="entry name" value="Pkinase"/>
    <property type="match status" value="1"/>
</dbReference>
<keyword evidence="9" id="KW-0723">Serine/threonine-protein kinase</keyword>
<comment type="caution">
    <text evidence="9">The sequence shown here is derived from an EMBL/GenBank/DDBJ whole genome shotgun (WGS) entry which is preliminary data.</text>
</comment>
<dbReference type="InterPro" id="IPR011990">
    <property type="entry name" value="TPR-like_helical_dom_sf"/>
</dbReference>
<dbReference type="SMART" id="SM00028">
    <property type="entry name" value="TPR"/>
    <property type="match status" value="5"/>
</dbReference>
<dbReference type="EMBL" id="DXET01000228">
    <property type="protein sequence ID" value="HIX82375.1"/>
    <property type="molecule type" value="Genomic_DNA"/>
</dbReference>
<dbReference type="SMART" id="SM00220">
    <property type="entry name" value="S_TKc"/>
    <property type="match status" value="1"/>
</dbReference>
<dbReference type="Proteomes" id="UP000886724">
    <property type="component" value="Unassembled WGS sequence"/>
</dbReference>
<dbReference type="GO" id="GO:0005524">
    <property type="term" value="F:ATP binding"/>
    <property type="evidence" value="ECO:0007669"/>
    <property type="project" value="UniProtKB-UniRule"/>
</dbReference>
<evidence type="ECO:0000256" key="7">
    <source>
        <dbReference type="PROSITE-ProRule" id="PRU10141"/>
    </source>
</evidence>
<organism evidence="9 10">
    <name type="scientific">Candidatus Erysipelatoclostridium merdavium</name>
    <dbReference type="NCBI Taxonomy" id="2838566"/>
    <lineage>
        <taxon>Bacteria</taxon>
        <taxon>Bacillati</taxon>
        <taxon>Bacillota</taxon>
        <taxon>Erysipelotrichia</taxon>
        <taxon>Erysipelotrichales</taxon>
        <taxon>Erysipelotrichales incertae sedis</taxon>
    </lineage>
</organism>
<reference evidence="9" key="1">
    <citation type="journal article" date="2021" name="PeerJ">
        <title>Extensive microbial diversity within the chicken gut microbiome revealed by metagenomics and culture.</title>
        <authorList>
            <person name="Gilroy R."/>
            <person name="Ravi A."/>
            <person name="Getino M."/>
            <person name="Pursley I."/>
            <person name="Horton D.L."/>
            <person name="Alikhan N.F."/>
            <person name="Baker D."/>
            <person name="Gharbi K."/>
            <person name="Hall N."/>
            <person name="Watson M."/>
            <person name="Adriaenssens E.M."/>
            <person name="Foster-Nyarko E."/>
            <person name="Jarju S."/>
            <person name="Secka A."/>
            <person name="Antonio M."/>
            <person name="Oren A."/>
            <person name="Chaudhuri R.R."/>
            <person name="La Ragione R."/>
            <person name="Hildebrand F."/>
            <person name="Pallen M.J."/>
        </authorList>
    </citation>
    <scope>NUCLEOTIDE SEQUENCE</scope>
    <source>
        <strain evidence="9">ChiGjej1B1-14440</strain>
    </source>
</reference>
<dbReference type="PROSITE" id="PS00107">
    <property type="entry name" value="PROTEIN_KINASE_ATP"/>
    <property type="match status" value="1"/>
</dbReference>
<evidence type="ECO:0000256" key="6">
    <source>
        <dbReference type="ARBA" id="ARBA00022840"/>
    </source>
</evidence>
<feature type="binding site" evidence="7">
    <location>
        <position position="40"/>
    </location>
    <ligand>
        <name>ATP</name>
        <dbReference type="ChEBI" id="CHEBI:30616"/>
    </ligand>
</feature>
<sequence length="655" mass="76453">MDEMDAFNQTYEIREKIGEGSGGIVYLAYHKRLQKIVVIKQIKRVSHNLQSNRREVDILKNLQHTYLPQVFDFFAIKDKVFTVMSYIPGQSFAQLCKQNYHFTNQQLIRWAMQICSALAYLHSQNPPIIHSDIKPANIMLTPEGNICLIDFNISFFLDGTPMLGYTNGYSSPEQKSIALSHGKTKIVLDEKSDIYSVGATLYYLALKKKYDDQNPDFVALENQTSETFAAIVKKALSFYKEERYQSALEMFQALKSIPKHDQRYLQLVRNHRYQQIGLSLLLAGSIALGGFGIHTMKLERVEKYNELVASQKEYRLDQNYDKQTELFKEARDLLPGSLESYYQNALALYQQQEYQECIDFIDYDVLNNERIDTDQERIGDFYGVGANCYFELEDYQNSVDYFEKAIDYLGYDEDYYRDYVIALAYNDELEKANEKLDEAIEHGLGDDSMYFAKGEINKSLGNDSVAIENFEQCLQLTDNDELKERSYILMGDIYINNEELIEAHDVLLEGVETLPALHQMIVLERLIQVDIDINTPVYQQEAIEKLQQVIDNNWDSYDTYDNLVILYQKLNQYDKVEENLDYMLKTFGEDYNIYKRYAFLEISLQEAKENSQRDYQQFEEYYQEAKDLYQENSTNDPEMALLDSVYQQVVSGGWL</sequence>